<comment type="similarity">
    <text evidence="1">Belongs to the DEAD box helicase family. DDX4/VASA subfamily.</text>
</comment>
<evidence type="ECO:0000256" key="7">
    <source>
        <dbReference type="ARBA" id="ARBA00022806"/>
    </source>
</evidence>
<dbReference type="GO" id="GO:0003724">
    <property type="term" value="F:RNA helicase activity"/>
    <property type="evidence" value="ECO:0007669"/>
    <property type="project" value="UniProtKB-EC"/>
</dbReference>
<evidence type="ECO:0000256" key="13">
    <source>
        <dbReference type="SAM" id="MobiDB-lite"/>
    </source>
</evidence>
<evidence type="ECO:0000256" key="4">
    <source>
        <dbReference type="ARBA" id="ARBA00022741"/>
    </source>
</evidence>
<evidence type="ECO:0000313" key="18">
    <source>
        <dbReference type="Proteomes" id="UP000054843"/>
    </source>
</evidence>
<feature type="region of interest" description="Disordered" evidence="13">
    <location>
        <begin position="1"/>
        <end position="23"/>
    </location>
</feature>
<evidence type="ECO:0000313" key="17">
    <source>
        <dbReference type="EMBL" id="KRZ79018.1"/>
    </source>
</evidence>
<feature type="domain" description="Helicase C-terminal" evidence="15">
    <location>
        <begin position="425"/>
        <end position="536"/>
    </location>
</feature>
<evidence type="ECO:0000256" key="8">
    <source>
        <dbReference type="ARBA" id="ARBA00022833"/>
    </source>
</evidence>
<dbReference type="PANTHER" id="PTHR47958">
    <property type="entry name" value="ATP-DEPENDENT RNA HELICASE DBP3"/>
    <property type="match status" value="1"/>
</dbReference>
<keyword evidence="18" id="KW-1185">Reference proteome</keyword>
<reference evidence="17 18" key="1">
    <citation type="submission" date="2015-01" db="EMBL/GenBank/DDBJ databases">
        <title>Evolution of Trichinella species and genotypes.</title>
        <authorList>
            <person name="Korhonen P.K."/>
            <person name="Edoardo P."/>
            <person name="Giuseppe L.R."/>
            <person name="Gasser R.B."/>
        </authorList>
    </citation>
    <scope>NUCLEOTIDE SEQUENCE [LARGE SCALE GENOMIC DNA]</scope>
    <source>
        <strain evidence="17">ISS1980</strain>
    </source>
</reference>
<keyword evidence="8" id="KW-0862">Zinc</keyword>
<comment type="caution">
    <text evidence="17">The sequence shown here is derived from an EMBL/GenBank/DDBJ whole genome shotgun (WGS) entry which is preliminary data.</text>
</comment>
<dbReference type="EC" id="3.6.4.13" evidence="2"/>
<dbReference type="InterPro" id="IPR001650">
    <property type="entry name" value="Helicase_C-like"/>
</dbReference>
<dbReference type="GO" id="GO:0005524">
    <property type="term" value="F:ATP binding"/>
    <property type="evidence" value="ECO:0007669"/>
    <property type="project" value="UniProtKB-KW"/>
</dbReference>
<dbReference type="InterPro" id="IPR011545">
    <property type="entry name" value="DEAD/DEAH_box_helicase_dom"/>
</dbReference>
<evidence type="ECO:0000256" key="9">
    <source>
        <dbReference type="ARBA" id="ARBA00022840"/>
    </source>
</evidence>
<dbReference type="Proteomes" id="UP000054843">
    <property type="component" value="Unassembled WGS sequence"/>
</dbReference>
<name>A0A0V1N4Y4_9BILA</name>
<evidence type="ECO:0000259" key="15">
    <source>
        <dbReference type="PROSITE" id="PS51194"/>
    </source>
</evidence>
<dbReference type="Pfam" id="PF00271">
    <property type="entry name" value="Helicase_C"/>
    <property type="match status" value="1"/>
</dbReference>
<dbReference type="GO" id="GO:0043186">
    <property type="term" value="C:P granule"/>
    <property type="evidence" value="ECO:0007669"/>
    <property type="project" value="UniProtKB-ARBA"/>
</dbReference>
<dbReference type="GO" id="GO:0016787">
    <property type="term" value="F:hydrolase activity"/>
    <property type="evidence" value="ECO:0007669"/>
    <property type="project" value="UniProtKB-KW"/>
</dbReference>
<evidence type="ECO:0000256" key="2">
    <source>
        <dbReference type="ARBA" id="ARBA00012552"/>
    </source>
</evidence>
<protein>
    <recommendedName>
        <fullName evidence="2">RNA helicase</fullName>
        <ecNumber evidence="2">3.6.4.13</ecNumber>
    </recommendedName>
</protein>
<organism evidence="17 18">
    <name type="scientific">Trichinella papuae</name>
    <dbReference type="NCBI Taxonomy" id="268474"/>
    <lineage>
        <taxon>Eukaryota</taxon>
        <taxon>Metazoa</taxon>
        <taxon>Ecdysozoa</taxon>
        <taxon>Nematoda</taxon>
        <taxon>Enoplea</taxon>
        <taxon>Dorylaimia</taxon>
        <taxon>Trichinellida</taxon>
        <taxon>Trichinellidae</taxon>
        <taxon>Trichinella</taxon>
    </lineage>
</organism>
<evidence type="ECO:0000256" key="6">
    <source>
        <dbReference type="ARBA" id="ARBA00022801"/>
    </source>
</evidence>
<dbReference type="GO" id="GO:0008270">
    <property type="term" value="F:zinc ion binding"/>
    <property type="evidence" value="ECO:0007669"/>
    <property type="project" value="UniProtKB-KW"/>
</dbReference>
<feature type="compositionally biased region" description="Basic and acidic residues" evidence="13">
    <location>
        <begin position="1"/>
        <end position="17"/>
    </location>
</feature>
<dbReference type="InterPro" id="IPR027417">
    <property type="entry name" value="P-loop_NTPase"/>
</dbReference>
<feature type="domain" description="DEAD-box RNA helicase Q" evidence="16">
    <location>
        <begin position="186"/>
        <end position="214"/>
    </location>
</feature>
<dbReference type="PROSITE" id="PS51194">
    <property type="entry name" value="HELICASE_CTER"/>
    <property type="match status" value="1"/>
</dbReference>
<keyword evidence="10" id="KW-0694">RNA-binding</keyword>
<keyword evidence="3" id="KW-0479">Metal-binding</keyword>
<proteinExistence type="inferred from homology"/>
<dbReference type="InterPro" id="IPR014001">
    <property type="entry name" value="Helicase_ATP-bd"/>
</dbReference>
<dbReference type="AlphaFoldDB" id="A0A0V1N4Y4"/>
<dbReference type="Gene3D" id="3.40.50.300">
    <property type="entry name" value="P-loop containing nucleotide triphosphate hydrolases"/>
    <property type="match status" value="2"/>
</dbReference>
<feature type="domain" description="Helicase ATP-binding" evidence="14">
    <location>
        <begin position="217"/>
        <end position="401"/>
    </location>
</feature>
<feature type="short sequence motif" description="Q motif" evidence="12">
    <location>
        <begin position="186"/>
        <end position="214"/>
    </location>
</feature>
<evidence type="ECO:0000259" key="16">
    <source>
        <dbReference type="PROSITE" id="PS51195"/>
    </source>
</evidence>
<dbReference type="EMBL" id="JYDO01000008">
    <property type="protein sequence ID" value="KRZ79018.1"/>
    <property type="molecule type" value="Genomic_DNA"/>
</dbReference>
<evidence type="ECO:0000256" key="5">
    <source>
        <dbReference type="ARBA" id="ARBA00022771"/>
    </source>
</evidence>
<dbReference type="Pfam" id="PF00270">
    <property type="entry name" value="DEAD"/>
    <property type="match status" value="1"/>
</dbReference>
<keyword evidence="9" id="KW-0067">ATP-binding</keyword>
<dbReference type="GO" id="GO:0008432">
    <property type="term" value="F:JUN kinase binding"/>
    <property type="evidence" value="ECO:0007669"/>
    <property type="project" value="UniProtKB-ARBA"/>
</dbReference>
<evidence type="ECO:0000256" key="1">
    <source>
        <dbReference type="ARBA" id="ARBA00010132"/>
    </source>
</evidence>
<sequence length="536" mass="60209">MNETRKELKSYRKRTESDSNSLLATDDEDYVPYVPLKKRREQQLVKIGLLNRNSGTEGVGSTAKMVESESSTVDSAKKYGRTIEFERSAVTLLEQHTELKKHTESHKEDAIEKKLKEEEQLLESFAGRTALMAAAEIAKDVKYVEAIRTGWQPPRYIENLTFEQIMRFRKLHGILAEGESIPAPLRSFREMKFPNSILSALTKKNITTPTPIQMQGLPIALKGRDMIGIAYTGSGKTLVFVLPLIMFCMEQQIRLPFIDKEGPYGLIVVPSRELAKQIYDIICYYSEALSEDNLPKLRVCLCIGGVSLSEQISTAKRGVHIVVATPGRFIEILSKKVLTLDTCRYLCMDEADRMIDLGFEEDVRTIFSFFKGQRQTLLFSATMPRKIQNFAKSALVQPIVVNVGRAGAANLNVLQDVEYVRNEDKLMQILAALEKTSPPVLIFAEKKDDVDKILEYLLLKGLQAVAIHGGKDQQERLAALTSFQLGAKDILVATDVASKGLDFPQIQHVINYDLPDDIENYGIGKFFVPSTPYGFP</sequence>
<dbReference type="SUPFAM" id="SSF52540">
    <property type="entry name" value="P-loop containing nucleoside triphosphate hydrolases"/>
    <property type="match status" value="2"/>
</dbReference>
<dbReference type="SMART" id="SM00490">
    <property type="entry name" value="HELICc"/>
    <property type="match status" value="1"/>
</dbReference>
<evidence type="ECO:0000256" key="11">
    <source>
        <dbReference type="ARBA" id="ARBA00047984"/>
    </source>
</evidence>
<accession>A0A0V1N4Y4</accession>
<dbReference type="CDD" id="cd18787">
    <property type="entry name" value="SF2_C_DEAD"/>
    <property type="match status" value="1"/>
</dbReference>
<gene>
    <name evidence="17" type="primary">abs</name>
    <name evidence="17" type="ORF">T10_12994</name>
</gene>
<keyword evidence="7 17" id="KW-0347">Helicase</keyword>
<evidence type="ECO:0000256" key="12">
    <source>
        <dbReference type="PROSITE-ProRule" id="PRU00552"/>
    </source>
</evidence>
<evidence type="ECO:0000256" key="3">
    <source>
        <dbReference type="ARBA" id="ARBA00022723"/>
    </source>
</evidence>
<keyword evidence="5" id="KW-0863">Zinc-finger</keyword>
<dbReference type="GO" id="GO:0003723">
    <property type="term" value="F:RNA binding"/>
    <property type="evidence" value="ECO:0007669"/>
    <property type="project" value="UniProtKB-KW"/>
</dbReference>
<evidence type="ECO:0000256" key="10">
    <source>
        <dbReference type="ARBA" id="ARBA00022884"/>
    </source>
</evidence>
<keyword evidence="4" id="KW-0547">Nucleotide-binding</keyword>
<dbReference type="FunFam" id="3.40.50.300:FF:000657">
    <property type="entry name" value="Probable ATP-dependent RNA helicase DDX41"/>
    <property type="match status" value="1"/>
</dbReference>
<dbReference type="InterPro" id="IPR014014">
    <property type="entry name" value="RNA_helicase_DEAD_Q_motif"/>
</dbReference>
<dbReference type="SMART" id="SM00487">
    <property type="entry name" value="DEXDc"/>
    <property type="match status" value="1"/>
</dbReference>
<dbReference type="PROSITE" id="PS51192">
    <property type="entry name" value="HELICASE_ATP_BIND_1"/>
    <property type="match status" value="1"/>
</dbReference>
<dbReference type="PROSITE" id="PS51195">
    <property type="entry name" value="Q_MOTIF"/>
    <property type="match status" value="1"/>
</dbReference>
<evidence type="ECO:0000259" key="14">
    <source>
        <dbReference type="PROSITE" id="PS51192"/>
    </source>
</evidence>
<keyword evidence="6" id="KW-0378">Hydrolase</keyword>
<comment type="catalytic activity">
    <reaction evidence="11">
        <text>ATP + H2O = ADP + phosphate + H(+)</text>
        <dbReference type="Rhea" id="RHEA:13065"/>
        <dbReference type="ChEBI" id="CHEBI:15377"/>
        <dbReference type="ChEBI" id="CHEBI:15378"/>
        <dbReference type="ChEBI" id="CHEBI:30616"/>
        <dbReference type="ChEBI" id="CHEBI:43474"/>
        <dbReference type="ChEBI" id="CHEBI:456216"/>
        <dbReference type="EC" id="3.6.4.13"/>
    </reaction>
</comment>